<dbReference type="EMBL" id="JABEVY010000886">
    <property type="protein sequence ID" value="KAF5227174.1"/>
    <property type="molecule type" value="Genomic_DNA"/>
</dbReference>
<dbReference type="AlphaFoldDB" id="A0A8H4YFT8"/>
<keyword evidence="2" id="KW-1185">Reference proteome</keyword>
<evidence type="ECO:0000313" key="1">
    <source>
        <dbReference type="EMBL" id="KAF5227174.1"/>
    </source>
</evidence>
<comment type="caution">
    <text evidence="1">The sequence shown here is derived from an EMBL/GenBank/DDBJ whole genome shotgun (WGS) entry which is preliminary data.</text>
</comment>
<dbReference type="Proteomes" id="UP000573603">
    <property type="component" value="Unassembled WGS sequence"/>
</dbReference>
<organism evidence="1 2">
    <name type="scientific">Fusarium anthophilum</name>
    <dbReference type="NCBI Taxonomy" id="48485"/>
    <lineage>
        <taxon>Eukaryota</taxon>
        <taxon>Fungi</taxon>
        <taxon>Dikarya</taxon>
        <taxon>Ascomycota</taxon>
        <taxon>Pezizomycotina</taxon>
        <taxon>Sordariomycetes</taxon>
        <taxon>Hypocreomycetidae</taxon>
        <taxon>Hypocreales</taxon>
        <taxon>Nectriaceae</taxon>
        <taxon>Fusarium</taxon>
        <taxon>Fusarium fujikuroi species complex</taxon>
    </lineage>
</organism>
<sequence length="134" mass="15065">MSLDSDTTGAVEGEVKVPASKVFGGPIAAEMLDPKLVARYRAKKHRETGFVGQGEQIYAIQYRKVKWQLFSFHDMGAAFLEEGNRWQVMWKTMGTEKSTRDVLETTLEDDDVTLDRKSGVSTCEVEGFGTIYYV</sequence>
<reference evidence="1 2" key="1">
    <citation type="journal article" date="2020" name="BMC Genomics">
        <title>Correction to: Identification and distribution of gene clusters required for synthesis of sphingolipid metabolism inhibitors in diverse species of the filamentous fungus Fusarium.</title>
        <authorList>
            <person name="Kim H.S."/>
            <person name="Lohmar J.M."/>
            <person name="Busman M."/>
            <person name="Brown D.W."/>
            <person name="Naumann T.A."/>
            <person name="Divon H.H."/>
            <person name="Lysoe E."/>
            <person name="Uhlig S."/>
            <person name="Proctor R.H."/>
        </authorList>
    </citation>
    <scope>NUCLEOTIDE SEQUENCE [LARGE SCALE GENOMIC DNA]</scope>
    <source>
        <strain evidence="1 2">NRRL 25214</strain>
    </source>
</reference>
<evidence type="ECO:0000313" key="2">
    <source>
        <dbReference type="Proteomes" id="UP000573603"/>
    </source>
</evidence>
<gene>
    <name evidence="1" type="ORF">FANTH_14837</name>
</gene>
<protein>
    <submittedName>
        <fullName evidence="1">Uncharacterized protein</fullName>
    </submittedName>
</protein>
<accession>A0A8H4YFT8</accession>
<proteinExistence type="predicted"/>
<name>A0A8H4YFT8_9HYPO</name>